<dbReference type="SUPFAM" id="SSF81995">
    <property type="entry name" value="beta-sandwich domain of Sec23/24"/>
    <property type="match status" value="1"/>
</dbReference>
<evidence type="ECO:0000256" key="5">
    <source>
        <dbReference type="ARBA" id="ARBA00023054"/>
    </source>
</evidence>
<comment type="subunit">
    <text evidence="6">Component of the endosomal sorting complex required for transport II (ESCRT-II).</text>
</comment>
<reference evidence="8" key="1">
    <citation type="submission" date="2021-01" db="EMBL/GenBank/DDBJ databases">
        <authorList>
            <person name="Corre E."/>
            <person name="Pelletier E."/>
            <person name="Niang G."/>
            <person name="Scheremetjew M."/>
            <person name="Finn R."/>
            <person name="Kale V."/>
            <person name="Holt S."/>
            <person name="Cochrane G."/>
            <person name="Meng A."/>
            <person name="Brown T."/>
            <person name="Cohen L."/>
        </authorList>
    </citation>
    <scope>NUCLEOTIDE SEQUENCE</scope>
    <source>
        <strain evidence="8">CCMP1320</strain>
    </source>
</reference>
<dbReference type="SUPFAM" id="SSF46785">
    <property type="entry name" value="Winged helix' DNA-binding domain"/>
    <property type="match status" value="2"/>
</dbReference>
<dbReference type="Gene3D" id="1.10.10.10">
    <property type="entry name" value="Winged helix-like DNA-binding domain superfamily/Winged helix DNA-binding domain"/>
    <property type="match status" value="2"/>
</dbReference>
<gene>
    <name evidence="8" type="ORF">DTER00134_LOCUS14121</name>
</gene>
<protein>
    <recommendedName>
        <fullName evidence="6">Vacuolar protein-sorting-associated protein 36</fullName>
    </recommendedName>
    <alternativeName>
        <fullName evidence="6">ESCRT-II complex subunit VPS36</fullName>
    </alternativeName>
</protein>
<proteinExistence type="inferred from homology"/>
<evidence type="ECO:0000256" key="2">
    <source>
        <dbReference type="ARBA" id="ARBA00022448"/>
    </source>
</evidence>
<keyword evidence="5" id="KW-0175">Coiled coil</keyword>
<comment type="function">
    <text evidence="6">Component of the ESCRT-II complex (endosomal sorting complex required for transport II), which is required for multivesicular body (MVB) formation and sorting of endosomal cargo proteins into MVBs.</text>
</comment>
<dbReference type="EMBL" id="HBIP01023579">
    <property type="protein sequence ID" value="CAE0499048.1"/>
    <property type="molecule type" value="Transcribed_RNA"/>
</dbReference>
<dbReference type="GO" id="GO:0031902">
    <property type="term" value="C:late endosome membrane"/>
    <property type="evidence" value="ECO:0007669"/>
    <property type="project" value="UniProtKB-UniRule"/>
</dbReference>
<keyword evidence="3 6" id="KW-0967">Endosome</keyword>
<dbReference type="Pfam" id="PF04157">
    <property type="entry name" value="EAP30"/>
    <property type="match status" value="1"/>
</dbReference>
<evidence type="ECO:0000256" key="1">
    <source>
        <dbReference type="ARBA" id="ARBA00009697"/>
    </source>
</evidence>
<dbReference type="FunFam" id="1.10.10.10:FF:000165">
    <property type="entry name" value="Vacuolar protein sorting protein (Vps36)"/>
    <property type="match status" value="1"/>
</dbReference>
<keyword evidence="4 6" id="KW-0653">Protein transport</keyword>
<dbReference type="Gene3D" id="6.10.140.260">
    <property type="match status" value="1"/>
</dbReference>
<dbReference type="GO" id="GO:0000814">
    <property type="term" value="C:ESCRT II complex"/>
    <property type="evidence" value="ECO:0007669"/>
    <property type="project" value="UniProtKB-UniRule"/>
</dbReference>
<dbReference type="GO" id="GO:0043328">
    <property type="term" value="P:protein transport to vacuole involved in ubiquitin-dependent protein catabolic process via the multivesicular body sorting pathway"/>
    <property type="evidence" value="ECO:0007669"/>
    <property type="project" value="UniProtKB-UniRule"/>
</dbReference>
<dbReference type="GO" id="GO:0032266">
    <property type="term" value="F:phosphatidylinositol-3-phosphate binding"/>
    <property type="evidence" value="ECO:0007669"/>
    <property type="project" value="UniProtKB-UniRule"/>
</dbReference>
<dbReference type="PANTHER" id="PTHR13128:SF12">
    <property type="entry name" value="VACUOLAR PROTEIN-SORTING-ASSOCIATED PROTEIN 36"/>
    <property type="match status" value="1"/>
</dbReference>
<dbReference type="InterPro" id="IPR036390">
    <property type="entry name" value="WH_DNA-bd_sf"/>
</dbReference>
<dbReference type="InterPro" id="IPR036388">
    <property type="entry name" value="WH-like_DNA-bd_sf"/>
</dbReference>
<dbReference type="GO" id="GO:0043130">
    <property type="term" value="F:ubiquitin binding"/>
    <property type="evidence" value="ECO:0007669"/>
    <property type="project" value="UniProtKB-UniRule"/>
</dbReference>
<comment type="subcellular location">
    <subcellularLocation>
        <location evidence="6">Cytoplasm</location>
    </subcellularLocation>
    <subcellularLocation>
        <location evidence="6">Endosome</location>
    </subcellularLocation>
</comment>
<evidence type="ECO:0000256" key="4">
    <source>
        <dbReference type="ARBA" id="ARBA00022927"/>
    </source>
</evidence>
<evidence type="ECO:0000256" key="3">
    <source>
        <dbReference type="ARBA" id="ARBA00022753"/>
    </source>
</evidence>
<evidence type="ECO:0000313" key="8">
    <source>
        <dbReference type="EMBL" id="CAE0499048.1"/>
    </source>
</evidence>
<dbReference type="PANTHER" id="PTHR13128">
    <property type="entry name" value="VACUOLAR PROTEIN-SORTING-ASSOCIATED PROTEIN 36"/>
    <property type="match status" value="1"/>
</dbReference>
<evidence type="ECO:0000256" key="7">
    <source>
        <dbReference type="SAM" id="MobiDB-lite"/>
    </source>
</evidence>
<dbReference type="InterPro" id="IPR037855">
    <property type="entry name" value="Vps36"/>
</dbReference>
<name>A0A7S3VQY4_DUNTE</name>
<comment type="similarity">
    <text evidence="1 6">Belongs to the VPS36 family.</text>
</comment>
<feature type="region of interest" description="Disordered" evidence="7">
    <location>
        <begin position="1"/>
        <end position="95"/>
    </location>
</feature>
<feature type="compositionally biased region" description="Low complexity" evidence="7">
    <location>
        <begin position="1"/>
        <end position="58"/>
    </location>
</feature>
<sequence length="431" mass="46861">MQQQDYQEQGHQQQQQLHQQDQRQFLQGLQQQQQPIQGMQQQGHQEQGQQQQQQQGNQISTVNPLMMPPMDYPQGSDPSPDALQAGPRESLGTIGIGGIVRREQQKSSQAGRSLSAAFQDLSALMTMAEEMVALANKFRAVSNTSDVVQGGNDDVLDTDTQADLIAMGIASPVTKETAGARYHVELCRQLADFLQEPLSRVGGLMPLTDVYCLFNRARGTELVSPDDLLAAAQLFQRVGLPLRLRTFPSGFTAIQSAAHSDDAVCAAISQMVQPKQQLRQQQQGQQDLNQYPLEDADALRDAPQSLTNGKVVVLPPSQTPQSQSGDLSGIAGDDLTIQGHQNGGEEDDLVASGVSSRKDSAMDATARMIETQLGPGITAPDVARALRVATSIAAEHLLTAEARGVVCRDEGPEGKRFFRNFFKDEWPPLIS</sequence>
<accession>A0A7S3VQY4</accession>
<dbReference type="InterPro" id="IPR040608">
    <property type="entry name" value="Snf8/Vps36"/>
</dbReference>
<organism evidence="8">
    <name type="scientific">Dunaliella tertiolecta</name>
    <name type="common">Green alga</name>
    <dbReference type="NCBI Taxonomy" id="3047"/>
    <lineage>
        <taxon>Eukaryota</taxon>
        <taxon>Viridiplantae</taxon>
        <taxon>Chlorophyta</taxon>
        <taxon>core chlorophytes</taxon>
        <taxon>Chlorophyceae</taxon>
        <taxon>CS clade</taxon>
        <taxon>Chlamydomonadales</taxon>
        <taxon>Dunaliellaceae</taxon>
        <taxon>Dunaliella</taxon>
    </lineage>
</organism>
<keyword evidence="2 6" id="KW-0813">Transport</keyword>
<keyword evidence="6" id="KW-0963">Cytoplasm</keyword>
<evidence type="ECO:0000256" key="6">
    <source>
        <dbReference type="RuleBase" id="RU367095"/>
    </source>
</evidence>
<dbReference type="AlphaFoldDB" id="A0A7S3VQY4"/>